<feature type="compositionally biased region" description="Basic and acidic residues" evidence="1">
    <location>
        <begin position="258"/>
        <end position="270"/>
    </location>
</feature>
<feature type="compositionally biased region" description="Basic and acidic residues" evidence="1">
    <location>
        <begin position="301"/>
        <end position="311"/>
    </location>
</feature>
<protein>
    <submittedName>
        <fullName evidence="2">Uncharacterized protein</fullName>
    </submittedName>
</protein>
<feature type="region of interest" description="Disordered" evidence="1">
    <location>
        <begin position="230"/>
        <end position="333"/>
    </location>
</feature>
<feature type="region of interest" description="Disordered" evidence="1">
    <location>
        <begin position="81"/>
        <end position="129"/>
    </location>
</feature>
<proteinExistence type="predicted"/>
<dbReference type="Proteomes" id="UP000606274">
    <property type="component" value="Unassembled WGS sequence"/>
</dbReference>
<feature type="compositionally biased region" description="Basic residues" evidence="1">
    <location>
        <begin position="284"/>
        <end position="296"/>
    </location>
</feature>
<accession>A0A8T0BBQ5</accession>
<evidence type="ECO:0000313" key="2">
    <source>
        <dbReference type="EMBL" id="KAF7704445.1"/>
    </source>
</evidence>
<gene>
    <name evidence="2" type="ORF">HF521_021517</name>
</gene>
<comment type="caution">
    <text evidence="2">The sequence shown here is derived from an EMBL/GenBank/DDBJ whole genome shotgun (WGS) entry which is preliminary data.</text>
</comment>
<sequence length="447" mass="51204">MELKNHGWTTGDIKVHRVLSRCYKLEENERKATLPTAHQELCPEPLFRVEQADNLSQSERTVHEANEKVKQYYAKYIKSSTPYGRRGSEHSEAESQKEREARGMKLFDDEPEQEPRERKAPPRAPRSHPCLEVREELRVTTCSPKGDKASREGEVNSKLVRMEGEVRITPLDQEEDLESVAELKKEVKGIEELARKSQEQVAANYRLVQEGSKLLNTSLKHFKKTYEWTSEAQAEKQRGGNFNETSTETTPMVQTPPDPKEGRTLRERTLLKPPARYSHAGKPDKRHIRQSKRNKQGSRLTAEETDRPSDHSDDDTSSDEEKAVYGKSQEHPPQQYAVRQLPLMVKGKEVQYVPWYAVWTCPALAAFPGAKAISPMDKRLFPCRVCPCRSRGTADVFDFDHFLCPVCYAVLRKFPIIDGALLISRHPADPVRLELHSWTTLIEESYA</sequence>
<feature type="compositionally biased region" description="Polar residues" evidence="1">
    <location>
        <begin position="240"/>
        <end position="253"/>
    </location>
</feature>
<organism evidence="2 3">
    <name type="scientific">Silurus meridionalis</name>
    <name type="common">Southern catfish</name>
    <name type="synonym">Silurus soldatovi meridionalis</name>
    <dbReference type="NCBI Taxonomy" id="175797"/>
    <lineage>
        <taxon>Eukaryota</taxon>
        <taxon>Metazoa</taxon>
        <taxon>Chordata</taxon>
        <taxon>Craniata</taxon>
        <taxon>Vertebrata</taxon>
        <taxon>Euteleostomi</taxon>
        <taxon>Actinopterygii</taxon>
        <taxon>Neopterygii</taxon>
        <taxon>Teleostei</taxon>
        <taxon>Ostariophysi</taxon>
        <taxon>Siluriformes</taxon>
        <taxon>Siluridae</taxon>
        <taxon>Silurus</taxon>
    </lineage>
</organism>
<feature type="compositionally biased region" description="Basic and acidic residues" evidence="1">
    <location>
        <begin position="319"/>
        <end position="330"/>
    </location>
</feature>
<dbReference type="EMBL" id="JABFDY010000008">
    <property type="protein sequence ID" value="KAF7704445.1"/>
    <property type="molecule type" value="Genomic_DNA"/>
</dbReference>
<evidence type="ECO:0000256" key="1">
    <source>
        <dbReference type="SAM" id="MobiDB-lite"/>
    </source>
</evidence>
<feature type="compositionally biased region" description="Basic and acidic residues" evidence="1">
    <location>
        <begin position="86"/>
        <end position="120"/>
    </location>
</feature>
<name>A0A8T0BBQ5_SILME</name>
<dbReference type="AlphaFoldDB" id="A0A8T0BBQ5"/>
<evidence type="ECO:0000313" key="3">
    <source>
        <dbReference type="Proteomes" id="UP000606274"/>
    </source>
</evidence>
<keyword evidence="3" id="KW-1185">Reference proteome</keyword>
<reference evidence="2" key="1">
    <citation type="submission" date="2020-08" db="EMBL/GenBank/DDBJ databases">
        <title>Chromosome-level assembly of Southern catfish (Silurus meridionalis) provides insights into visual adaptation to the nocturnal and benthic lifestyles.</title>
        <authorList>
            <person name="Zhang Y."/>
            <person name="Wang D."/>
            <person name="Peng Z."/>
        </authorList>
    </citation>
    <scope>NUCLEOTIDE SEQUENCE</scope>
    <source>
        <strain evidence="2">SWU-2019-XX</strain>
        <tissue evidence="2">Muscle</tissue>
    </source>
</reference>